<evidence type="ECO:0000256" key="1">
    <source>
        <dbReference type="SAM" id="MobiDB-lite"/>
    </source>
</evidence>
<dbReference type="SUPFAM" id="SSF52058">
    <property type="entry name" value="L domain-like"/>
    <property type="match status" value="1"/>
</dbReference>
<accession>A0A2G8LQP9</accession>
<sequence length="242" mass="27007">MRLEVSDGLRRVVILKQPCCNSIRSSIHSKFRSNLIKDGSSNQLTVIPPSILSLEFLRKLDLQDNLIQDVSPIVPALGQFADLFLSGNPLQCTGCPEPLGQWIQTKYPESDVVCSMSDGTIVNVVSLSSAKREDNAPVTPKNDFSPIPDNSDYPDYEMEESESGVVEMLLYILVPITAVIFISSIVFLEYLTRAKIKRKAEALGDLETLGEAYHDRENTERNYVNDVITSHNRTLHSFESPC</sequence>
<feature type="region of interest" description="Disordered" evidence="1">
    <location>
        <begin position="134"/>
        <end position="153"/>
    </location>
</feature>
<dbReference type="Gene3D" id="3.80.10.10">
    <property type="entry name" value="Ribonuclease Inhibitor"/>
    <property type="match status" value="1"/>
</dbReference>
<protein>
    <submittedName>
        <fullName evidence="3">Uncharacterized protein</fullName>
    </submittedName>
</protein>
<dbReference type="Proteomes" id="UP000230750">
    <property type="component" value="Unassembled WGS sequence"/>
</dbReference>
<feature type="transmembrane region" description="Helical" evidence="2">
    <location>
        <begin position="168"/>
        <end position="191"/>
    </location>
</feature>
<dbReference type="InterPro" id="IPR032675">
    <property type="entry name" value="LRR_dom_sf"/>
</dbReference>
<dbReference type="PROSITE" id="PS51450">
    <property type="entry name" value="LRR"/>
    <property type="match status" value="1"/>
</dbReference>
<comment type="caution">
    <text evidence="3">The sequence shown here is derived from an EMBL/GenBank/DDBJ whole genome shotgun (WGS) entry which is preliminary data.</text>
</comment>
<evidence type="ECO:0000256" key="2">
    <source>
        <dbReference type="SAM" id="Phobius"/>
    </source>
</evidence>
<keyword evidence="2" id="KW-0812">Transmembrane</keyword>
<reference evidence="3 4" key="1">
    <citation type="journal article" date="2017" name="PLoS Biol.">
        <title>The sea cucumber genome provides insights into morphological evolution and visceral regeneration.</title>
        <authorList>
            <person name="Zhang X."/>
            <person name="Sun L."/>
            <person name="Yuan J."/>
            <person name="Sun Y."/>
            <person name="Gao Y."/>
            <person name="Zhang L."/>
            <person name="Li S."/>
            <person name="Dai H."/>
            <person name="Hamel J.F."/>
            <person name="Liu C."/>
            <person name="Yu Y."/>
            <person name="Liu S."/>
            <person name="Lin W."/>
            <person name="Guo K."/>
            <person name="Jin S."/>
            <person name="Xu P."/>
            <person name="Storey K.B."/>
            <person name="Huan P."/>
            <person name="Zhang T."/>
            <person name="Zhou Y."/>
            <person name="Zhang J."/>
            <person name="Lin C."/>
            <person name="Li X."/>
            <person name="Xing L."/>
            <person name="Huo D."/>
            <person name="Sun M."/>
            <person name="Wang L."/>
            <person name="Mercier A."/>
            <person name="Li F."/>
            <person name="Yang H."/>
            <person name="Xiang J."/>
        </authorList>
    </citation>
    <scope>NUCLEOTIDE SEQUENCE [LARGE SCALE GENOMIC DNA]</scope>
    <source>
        <strain evidence="3">Shaxun</strain>
        <tissue evidence="3">Muscle</tissue>
    </source>
</reference>
<keyword evidence="2" id="KW-0472">Membrane</keyword>
<dbReference type="AlphaFoldDB" id="A0A2G8LQP9"/>
<gene>
    <name evidence="3" type="ORF">BSL78_00493</name>
</gene>
<organism evidence="3 4">
    <name type="scientific">Stichopus japonicus</name>
    <name type="common">Sea cucumber</name>
    <dbReference type="NCBI Taxonomy" id="307972"/>
    <lineage>
        <taxon>Eukaryota</taxon>
        <taxon>Metazoa</taxon>
        <taxon>Echinodermata</taxon>
        <taxon>Eleutherozoa</taxon>
        <taxon>Echinozoa</taxon>
        <taxon>Holothuroidea</taxon>
        <taxon>Aspidochirotacea</taxon>
        <taxon>Aspidochirotida</taxon>
        <taxon>Stichopodidae</taxon>
        <taxon>Apostichopus</taxon>
    </lineage>
</organism>
<evidence type="ECO:0000313" key="4">
    <source>
        <dbReference type="Proteomes" id="UP000230750"/>
    </source>
</evidence>
<proteinExistence type="predicted"/>
<keyword evidence="2" id="KW-1133">Transmembrane helix</keyword>
<dbReference type="InterPro" id="IPR001611">
    <property type="entry name" value="Leu-rich_rpt"/>
</dbReference>
<dbReference type="EMBL" id="MRZV01000009">
    <property type="protein sequence ID" value="PIK62597.1"/>
    <property type="molecule type" value="Genomic_DNA"/>
</dbReference>
<name>A0A2G8LQP9_STIJA</name>
<evidence type="ECO:0000313" key="3">
    <source>
        <dbReference type="EMBL" id="PIK62597.1"/>
    </source>
</evidence>
<keyword evidence="4" id="KW-1185">Reference proteome</keyword>